<sequence length="370" mass="42295">METVTNSLTNTNTQAQEQVLDEMKIWQSLTPEEQQRVTEIKNAIDITDSQAILQYGVQAQSNISSFSDTVLSQIRAKDSGRVGDILTELMAKVNELNVDSLSQNDGLFGRMFGGVKSRAKKFIGQYEKISVHIDRIINELEKARMQLLKDIALLDGLYEKNIEYMRELDVYILAGSLKLSEINDKIIPELKKKAEESGDPADAQRVKDMLSLANRFEKKLHDLKLSRMIAIQTAPQIRLIQSNDQVLVEKIQSSILNTIPLWKNQIIIAITLFRQEKALKLQSEVNRTTNELLTKNSELLKTNSIEVAKESEKGIVELETLKKVNRDLIETIEETLRIQKEGREKRMQVEAELKNMENELKQKLMEVKDI</sequence>
<evidence type="ECO:0000313" key="4">
    <source>
        <dbReference type="EMBL" id="ANW98028.1"/>
    </source>
</evidence>
<accession>A0A1B1YBB1</accession>
<dbReference type="OrthoDB" id="9768858at2"/>
<evidence type="ECO:0000256" key="3">
    <source>
        <dbReference type="SAM" id="Coils"/>
    </source>
</evidence>
<gene>
    <name evidence="4" type="ORF">CSTERTH_02705</name>
</gene>
<comment type="similarity">
    <text evidence="1 2">Belongs to the TelA family.</text>
</comment>
<evidence type="ECO:0000313" key="5">
    <source>
        <dbReference type="Proteomes" id="UP000092971"/>
    </source>
</evidence>
<dbReference type="AlphaFoldDB" id="A0A1B1YBB1"/>
<name>A0A1B1YBB1_THEST</name>
<proteinExistence type="inferred from homology"/>
<dbReference type="Pfam" id="PF05816">
    <property type="entry name" value="TelA"/>
    <property type="match status" value="1"/>
</dbReference>
<dbReference type="InterPro" id="IPR008863">
    <property type="entry name" value="Toxic_anion-R_TelA"/>
</dbReference>
<feature type="coiled-coil region" evidence="3">
    <location>
        <begin position="339"/>
        <end position="370"/>
    </location>
</feature>
<evidence type="ECO:0000256" key="1">
    <source>
        <dbReference type="ARBA" id="ARBA00005541"/>
    </source>
</evidence>
<keyword evidence="3" id="KW-0175">Coiled coil</keyword>
<reference evidence="4 5" key="1">
    <citation type="submission" date="2016-02" db="EMBL/GenBank/DDBJ databases">
        <title>Comparison of Clostridium stercorarium subspecies using comparative genomics and transcriptomics.</title>
        <authorList>
            <person name="Schellenberg J."/>
            <person name="Thallinger G."/>
            <person name="Levin D.B."/>
            <person name="Zhang X."/>
            <person name="Alvare G."/>
            <person name="Fristensky B."/>
            <person name="Sparling R."/>
        </authorList>
    </citation>
    <scope>NUCLEOTIDE SEQUENCE [LARGE SCALE GENOMIC DNA]</scope>
    <source>
        <strain evidence="4 5">DSM 2910</strain>
    </source>
</reference>
<dbReference type="PIRSF" id="PIRSF026508">
    <property type="entry name" value="TelA"/>
    <property type="match status" value="1"/>
</dbReference>
<dbReference type="EMBL" id="CP014672">
    <property type="protein sequence ID" value="ANW98028.1"/>
    <property type="molecule type" value="Genomic_DNA"/>
</dbReference>
<organism evidence="4 5">
    <name type="scientific">Thermoclostridium stercorarium subsp. thermolacticum DSM 2910</name>
    <dbReference type="NCBI Taxonomy" id="1121336"/>
    <lineage>
        <taxon>Bacteria</taxon>
        <taxon>Bacillati</taxon>
        <taxon>Bacillota</taxon>
        <taxon>Clostridia</taxon>
        <taxon>Eubacteriales</taxon>
        <taxon>Oscillospiraceae</taxon>
        <taxon>Thermoclostridium</taxon>
    </lineage>
</organism>
<evidence type="ECO:0000256" key="2">
    <source>
        <dbReference type="PIRNR" id="PIRNR026508"/>
    </source>
</evidence>
<dbReference type="Proteomes" id="UP000092971">
    <property type="component" value="Chromosome"/>
</dbReference>
<protein>
    <submittedName>
        <fullName evidence="4">Tellurium resistance protein</fullName>
    </submittedName>
</protein>
<dbReference type="RefSeq" id="WP_015358298.1">
    <property type="nucleotide sequence ID" value="NZ_CP014672.1"/>
</dbReference>
<dbReference type="PANTHER" id="PTHR38432">
    <property type="entry name" value="TELA-LIKE PROTEIN SAOUHSC_01408"/>
    <property type="match status" value="1"/>
</dbReference>
<dbReference type="PANTHER" id="PTHR38432:SF1">
    <property type="entry name" value="TELA-LIKE PROTEIN SAOUHSC_01408"/>
    <property type="match status" value="1"/>
</dbReference>